<comment type="caution">
    <text evidence="1">The sequence shown here is derived from an EMBL/GenBank/DDBJ whole genome shotgun (WGS) entry which is preliminary data.</text>
</comment>
<organism evidence="1 2">
    <name type="scientific">Rhododendron molle</name>
    <name type="common">Chinese azalea</name>
    <name type="synonym">Azalea mollis</name>
    <dbReference type="NCBI Taxonomy" id="49168"/>
    <lineage>
        <taxon>Eukaryota</taxon>
        <taxon>Viridiplantae</taxon>
        <taxon>Streptophyta</taxon>
        <taxon>Embryophyta</taxon>
        <taxon>Tracheophyta</taxon>
        <taxon>Spermatophyta</taxon>
        <taxon>Magnoliopsida</taxon>
        <taxon>eudicotyledons</taxon>
        <taxon>Gunneridae</taxon>
        <taxon>Pentapetalae</taxon>
        <taxon>asterids</taxon>
        <taxon>Ericales</taxon>
        <taxon>Ericaceae</taxon>
        <taxon>Ericoideae</taxon>
        <taxon>Rhodoreae</taxon>
        <taxon>Rhododendron</taxon>
    </lineage>
</organism>
<gene>
    <name evidence="1" type="ORF">RHMOL_Rhmol01G0224000</name>
</gene>
<sequence>MKTMKTKRTATKERERVSEDDEDDDDNDDEADEEDGNEKTKRTAMQWAELWFWVSRFFSTVLQLVSASRIPPFACRTFAVCFGLFGFGNARC</sequence>
<dbReference type="EMBL" id="CM046388">
    <property type="protein sequence ID" value="KAI8572747.1"/>
    <property type="molecule type" value="Genomic_DNA"/>
</dbReference>
<accession>A0ACC0Q6A6</accession>
<name>A0ACC0Q6A6_RHOML</name>
<dbReference type="Proteomes" id="UP001062846">
    <property type="component" value="Chromosome 1"/>
</dbReference>
<evidence type="ECO:0000313" key="2">
    <source>
        <dbReference type="Proteomes" id="UP001062846"/>
    </source>
</evidence>
<protein>
    <submittedName>
        <fullName evidence="1">Uncharacterized protein</fullName>
    </submittedName>
</protein>
<keyword evidence="2" id="KW-1185">Reference proteome</keyword>
<reference evidence="1" key="1">
    <citation type="submission" date="2022-02" db="EMBL/GenBank/DDBJ databases">
        <title>Plant Genome Project.</title>
        <authorList>
            <person name="Zhang R.-G."/>
        </authorList>
    </citation>
    <scope>NUCLEOTIDE SEQUENCE</scope>
    <source>
        <strain evidence="1">AT1</strain>
    </source>
</reference>
<evidence type="ECO:0000313" key="1">
    <source>
        <dbReference type="EMBL" id="KAI8572747.1"/>
    </source>
</evidence>
<proteinExistence type="predicted"/>